<sequence>MPVVSAAVCPHPPLLVPELAGGAAAELEDLRAACLAAINQLADADSLVIVGSGPATATRYDASAGGSFGPYGAPGVRVGSGPDVLPLSLTVGAWLVDQSKAAGLPRTSLTVAADETPAACLELGQEIAHGTDRVALLVMGDGSPRRSEHSPVHLHPRAELFDSTVAAALALADTETLAALDPDLAEELHAAGRAPWQVLAGATTTAGLRGHLDYHAAPYGVGYFVATWTL</sequence>
<evidence type="ECO:0000313" key="1">
    <source>
        <dbReference type="EMBL" id="GAA1586123.1"/>
    </source>
</evidence>
<keyword evidence="2" id="KW-1185">Reference proteome</keyword>
<dbReference type="RefSeq" id="WP_344216861.1">
    <property type="nucleotide sequence ID" value="NZ_BAAAOS010000031.1"/>
</dbReference>
<evidence type="ECO:0000313" key="2">
    <source>
        <dbReference type="Proteomes" id="UP001500393"/>
    </source>
</evidence>
<dbReference type="SUPFAM" id="SSF53213">
    <property type="entry name" value="LigB-like"/>
    <property type="match status" value="1"/>
</dbReference>
<dbReference type="EMBL" id="BAAAOS010000031">
    <property type="protein sequence ID" value="GAA1586123.1"/>
    <property type="molecule type" value="Genomic_DNA"/>
</dbReference>
<comment type="caution">
    <text evidence="1">The sequence shown here is derived from an EMBL/GenBank/DDBJ whole genome shotgun (WGS) entry which is preliminary data.</text>
</comment>
<gene>
    <name evidence="1" type="ORF">GCM10009789_44610</name>
</gene>
<protein>
    <submittedName>
        <fullName evidence="1">Class III extradiol dioxygenase subunit B-like domain-containing protein</fullName>
    </submittedName>
</protein>
<name>A0ABN2DTJ7_9ACTN</name>
<organism evidence="1 2">
    <name type="scientific">Kribbella sancticallisti</name>
    <dbReference type="NCBI Taxonomy" id="460087"/>
    <lineage>
        <taxon>Bacteria</taxon>
        <taxon>Bacillati</taxon>
        <taxon>Actinomycetota</taxon>
        <taxon>Actinomycetes</taxon>
        <taxon>Propionibacteriales</taxon>
        <taxon>Kribbellaceae</taxon>
        <taxon>Kribbella</taxon>
    </lineage>
</organism>
<dbReference type="CDD" id="cd07951">
    <property type="entry name" value="ED_3B_N_AMMECR1"/>
    <property type="match status" value="1"/>
</dbReference>
<accession>A0ABN2DTJ7</accession>
<dbReference type="Proteomes" id="UP001500393">
    <property type="component" value="Unassembled WGS sequence"/>
</dbReference>
<dbReference type="Gene3D" id="3.40.830.10">
    <property type="entry name" value="LigB-like"/>
    <property type="match status" value="1"/>
</dbReference>
<proteinExistence type="predicted"/>
<reference evidence="1 2" key="1">
    <citation type="journal article" date="2019" name="Int. J. Syst. Evol. Microbiol.">
        <title>The Global Catalogue of Microorganisms (GCM) 10K type strain sequencing project: providing services to taxonomists for standard genome sequencing and annotation.</title>
        <authorList>
            <consortium name="The Broad Institute Genomics Platform"/>
            <consortium name="The Broad Institute Genome Sequencing Center for Infectious Disease"/>
            <person name="Wu L."/>
            <person name="Ma J."/>
        </authorList>
    </citation>
    <scope>NUCLEOTIDE SEQUENCE [LARGE SCALE GENOMIC DNA]</scope>
    <source>
        <strain evidence="1 2">JCM 14969</strain>
    </source>
</reference>